<evidence type="ECO:0000256" key="1">
    <source>
        <dbReference type="ARBA" id="ARBA00022676"/>
    </source>
</evidence>
<evidence type="ECO:0000256" key="2">
    <source>
        <dbReference type="ARBA" id="ARBA00022679"/>
    </source>
</evidence>
<dbReference type="RefSeq" id="WP_185005835.1">
    <property type="nucleotide sequence ID" value="NZ_BAAAUI010000009.1"/>
</dbReference>
<keyword evidence="2 3" id="KW-0808">Transferase</keyword>
<dbReference type="InterPro" id="IPR050271">
    <property type="entry name" value="UDP-glycosyltransferase"/>
</dbReference>
<dbReference type="Gene3D" id="3.40.50.2000">
    <property type="entry name" value="Glycogen Phosphorylase B"/>
    <property type="match status" value="2"/>
</dbReference>
<dbReference type="Proteomes" id="UP000533598">
    <property type="component" value="Unassembled WGS sequence"/>
</dbReference>
<reference evidence="3 4" key="1">
    <citation type="submission" date="2020-08" db="EMBL/GenBank/DDBJ databases">
        <title>Sequencing the genomes of 1000 actinobacteria strains.</title>
        <authorList>
            <person name="Klenk H.-P."/>
        </authorList>
    </citation>
    <scope>NUCLEOTIDE SEQUENCE [LARGE SCALE GENOMIC DNA]</scope>
    <source>
        <strain evidence="3 4">DSM 44230</strain>
    </source>
</reference>
<evidence type="ECO:0000313" key="3">
    <source>
        <dbReference type="EMBL" id="MBB4680174.1"/>
    </source>
</evidence>
<dbReference type="EMBL" id="JACHMH010000001">
    <property type="protein sequence ID" value="MBB4680174.1"/>
    <property type="molecule type" value="Genomic_DNA"/>
</dbReference>
<dbReference type="InterPro" id="IPR002213">
    <property type="entry name" value="UDP_glucos_trans"/>
</dbReference>
<dbReference type="PANTHER" id="PTHR48043:SF145">
    <property type="entry name" value="FI06409P-RELATED"/>
    <property type="match status" value="1"/>
</dbReference>
<keyword evidence="4" id="KW-1185">Reference proteome</keyword>
<evidence type="ECO:0000313" key="4">
    <source>
        <dbReference type="Proteomes" id="UP000533598"/>
    </source>
</evidence>
<dbReference type="PANTHER" id="PTHR48043">
    <property type="entry name" value="EG:EG0003.4 PROTEIN-RELATED"/>
    <property type="match status" value="1"/>
</dbReference>
<dbReference type="CDD" id="cd03784">
    <property type="entry name" value="GT1_Gtf-like"/>
    <property type="match status" value="1"/>
</dbReference>
<sequence length="466" mass="50777">MAEVADRTRKPIMLVSLPAAGLANPMLVLAGELARRGVQDVIFASDEVRRADVEALTAASKIEFVSLGEQVPELSPTTWDEPTYQAVTQRSRFGAFRALMRHNFKPEITVDKHKLLEAAVEEHQPALMVIDVMCRFALDVAITKGIPYVLSCPFVASNIVSRTTPFGKSYTPDDFPTPRSALPYPMSAGQKLRNKLFQLRTLALFLTPAMGKRVQAAAKIGQELGVSPEARKPLAGFERAEKVLCYSLPDLDYPFDVPAKFSFVGAMVPPLPQAPADELTDWLDGHQNVVYMGFGTITRLTKSDVAALVEVARRVEGKAHVLWSLPKSQQPLLPADLPANLRVEGWVPSQLDVLAHPSVRVFVNHGGGNAFHESVYFGKPQVVRPLWVDCYDQAVRVQSMGLGLTVDRPAAINADDLTGKLLPVLGQKTYAEASQRFAAAMTKAGGRTAAADLLLSLPQLTETSNS</sequence>
<protein>
    <submittedName>
        <fullName evidence="3">Polyene glycosyltransferase</fullName>
    </submittedName>
</protein>
<accession>A0A7W7CFF2</accession>
<proteinExistence type="predicted"/>
<dbReference type="GO" id="GO:0008194">
    <property type="term" value="F:UDP-glycosyltransferase activity"/>
    <property type="evidence" value="ECO:0007669"/>
    <property type="project" value="InterPro"/>
</dbReference>
<dbReference type="Pfam" id="PF00201">
    <property type="entry name" value="UDPGT"/>
    <property type="match status" value="1"/>
</dbReference>
<comment type="caution">
    <text evidence="3">The sequence shown here is derived from an EMBL/GenBank/DDBJ whole genome shotgun (WGS) entry which is preliminary data.</text>
</comment>
<organism evidence="3 4">
    <name type="scientific">Crossiella cryophila</name>
    <dbReference type="NCBI Taxonomy" id="43355"/>
    <lineage>
        <taxon>Bacteria</taxon>
        <taxon>Bacillati</taxon>
        <taxon>Actinomycetota</taxon>
        <taxon>Actinomycetes</taxon>
        <taxon>Pseudonocardiales</taxon>
        <taxon>Pseudonocardiaceae</taxon>
        <taxon>Crossiella</taxon>
    </lineage>
</organism>
<keyword evidence="1" id="KW-0328">Glycosyltransferase</keyword>
<name>A0A7W7CFF2_9PSEU</name>
<dbReference type="SUPFAM" id="SSF53756">
    <property type="entry name" value="UDP-Glycosyltransferase/glycogen phosphorylase"/>
    <property type="match status" value="1"/>
</dbReference>
<gene>
    <name evidence="3" type="ORF">HNR67_006292</name>
</gene>
<dbReference type="AlphaFoldDB" id="A0A7W7CFF2"/>